<feature type="binding site" evidence="4">
    <location>
        <position position="229"/>
    </location>
    <ligand>
        <name>substrate</name>
    </ligand>
</feature>
<dbReference type="CDD" id="cd01638">
    <property type="entry name" value="CysQ"/>
    <property type="match status" value="1"/>
</dbReference>
<dbReference type="HAMAP" id="MF_02095">
    <property type="entry name" value="CysQ"/>
    <property type="match status" value="1"/>
</dbReference>
<dbReference type="AlphaFoldDB" id="A0A7W5YD09"/>
<feature type="binding site" evidence="4">
    <location>
        <begin position="91"/>
        <end position="94"/>
    </location>
    <ligand>
        <name>substrate</name>
    </ligand>
</feature>
<evidence type="ECO:0000256" key="5">
    <source>
        <dbReference type="PIRSR" id="PIRSR600760-2"/>
    </source>
</evidence>
<keyword evidence="4 6" id="KW-0378">Hydrolase</keyword>
<dbReference type="RefSeq" id="WP_183693724.1">
    <property type="nucleotide sequence ID" value="NZ_JACICA010000001.1"/>
</dbReference>
<comment type="function">
    <text evidence="4">Converts adenosine-3',5'-bisphosphate (PAP) to AMP.</text>
</comment>
<comment type="catalytic activity">
    <reaction evidence="1 4">
        <text>adenosine 3',5'-bisphosphate + H2O = AMP + phosphate</text>
        <dbReference type="Rhea" id="RHEA:10040"/>
        <dbReference type="ChEBI" id="CHEBI:15377"/>
        <dbReference type="ChEBI" id="CHEBI:43474"/>
        <dbReference type="ChEBI" id="CHEBI:58343"/>
        <dbReference type="ChEBI" id="CHEBI:456215"/>
        <dbReference type="EC" id="3.1.3.7"/>
    </reaction>
</comment>
<feature type="binding site" evidence="5">
    <location>
        <position position="89"/>
    </location>
    <ligand>
        <name>Mg(2+)</name>
        <dbReference type="ChEBI" id="CHEBI:18420"/>
        <label>1</label>
        <note>catalytic</note>
    </ligand>
</feature>
<dbReference type="InterPro" id="IPR050725">
    <property type="entry name" value="CysQ/Inositol_MonoPase"/>
</dbReference>
<keyword evidence="4" id="KW-0472">Membrane</keyword>
<dbReference type="Pfam" id="PF00459">
    <property type="entry name" value="Inositol_P"/>
    <property type="match status" value="1"/>
</dbReference>
<dbReference type="GO" id="GO:0050427">
    <property type="term" value="P:3'-phosphoadenosine 5'-phosphosulfate metabolic process"/>
    <property type="evidence" value="ECO:0007669"/>
    <property type="project" value="TreeGrafter"/>
</dbReference>
<comment type="subcellular location">
    <subcellularLocation>
        <location evidence="4">Cell membrane</location>
        <topology evidence="4">Peripheral membrane protein</topology>
        <orientation evidence="4">Cytoplasmic side</orientation>
    </subcellularLocation>
</comment>
<feature type="binding site" evidence="4">
    <location>
        <position position="69"/>
    </location>
    <ligand>
        <name>Mg(2+)</name>
        <dbReference type="ChEBI" id="CHEBI:18420"/>
        <label>1</label>
    </ligand>
</feature>
<keyword evidence="3 4" id="KW-0460">Magnesium</keyword>
<proteinExistence type="inferred from homology"/>
<feature type="binding site" evidence="4">
    <location>
        <position position="89"/>
    </location>
    <ligand>
        <name>Mg(2+)</name>
        <dbReference type="ChEBI" id="CHEBI:18420"/>
        <label>1</label>
    </ligand>
</feature>
<dbReference type="GO" id="GO:0008441">
    <property type="term" value="F:3'(2'),5'-bisphosphate nucleotidase activity"/>
    <property type="evidence" value="ECO:0007669"/>
    <property type="project" value="UniProtKB-UniRule"/>
</dbReference>
<dbReference type="PANTHER" id="PTHR43028">
    <property type="entry name" value="3'(2'),5'-BISPHOSPHATE NUCLEOTIDASE 1"/>
    <property type="match status" value="1"/>
</dbReference>
<dbReference type="GO" id="GO:0005886">
    <property type="term" value="C:plasma membrane"/>
    <property type="evidence" value="ECO:0007669"/>
    <property type="project" value="UniProtKB-SubCell"/>
</dbReference>
<feature type="binding site" evidence="4">
    <location>
        <position position="89"/>
    </location>
    <ligand>
        <name>Mg(2+)</name>
        <dbReference type="ChEBI" id="CHEBI:18420"/>
        <label>2</label>
    </ligand>
</feature>
<evidence type="ECO:0000313" key="6">
    <source>
        <dbReference type="EMBL" id="MBB3701739.1"/>
    </source>
</evidence>
<dbReference type="Gene3D" id="3.30.540.10">
    <property type="entry name" value="Fructose-1,6-Bisphosphatase, subunit A, domain 1"/>
    <property type="match status" value="1"/>
</dbReference>
<keyword evidence="2 4" id="KW-0479">Metal-binding</keyword>
<feature type="binding site" evidence="4">
    <location>
        <position position="92"/>
    </location>
    <ligand>
        <name>Mg(2+)</name>
        <dbReference type="ChEBI" id="CHEBI:18420"/>
        <label>2</label>
    </ligand>
</feature>
<evidence type="ECO:0000256" key="1">
    <source>
        <dbReference type="ARBA" id="ARBA00001625"/>
    </source>
</evidence>
<dbReference type="FunFam" id="3.40.190.80:FF:000005">
    <property type="entry name" value="3'(2'),5'-bisphosphate nucleotidase CysQ"/>
    <property type="match status" value="1"/>
</dbReference>
<dbReference type="PANTHER" id="PTHR43028:SF5">
    <property type="entry name" value="3'(2'),5'-BISPHOSPHATE NUCLEOTIDASE 1"/>
    <property type="match status" value="1"/>
</dbReference>
<feature type="binding site" evidence="4">
    <location>
        <position position="229"/>
    </location>
    <ligand>
        <name>Mg(2+)</name>
        <dbReference type="ChEBI" id="CHEBI:18420"/>
        <label>2</label>
    </ligand>
</feature>
<protein>
    <recommendedName>
        <fullName evidence="4">3'(2'),5'-bisphosphate nucleotidase CysQ</fullName>
        <ecNumber evidence="4">3.1.3.7</ecNumber>
    </recommendedName>
    <alternativeName>
        <fullName evidence="4">3'(2'),5-bisphosphonucleoside 3'(2')-phosphohydrolase</fullName>
    </alternativeName>
    <alternativeName>
        <fullName evidence="4">3'-phosphoadenosine 5'-phosphate phosphatase</fullName>
        <shortName evidence="4">PAP phosphatase</shortName>
    </alternativeName>
</protein>
<dbReference type="InterPro" id="IPR006240">
    <property type="entry name" value="CysQ"/>
</dbReference>
<dbReference type="GO" id="GO:0000287">
    <property type="term" value="F:magnesium ion binding"/>
    <property type="evidence" value="ECO:0007669"/>
    <property type="project" value="UniProtKB-UniRule"/>
</dbReference>
<dbReference type="Gene3D" id="3.40.190.80">
    <property type="match status" value="1"/>
</dbReference>
<dbReference type="InterPro" id="IPR000760">
    <property type="entry name" value="Inositol_monophosphatase-like"/>
</dbReference>
<dbReference type="NCBIfam" id="TIGR01331">
    <property type="entry name" value="bisphos_cysQ"/>
    <property type="match status" value="1"/>
</dbReference>
<dbReference type="EMBL" id="JACICA010000001">
    <property type="protein sequence ID" value="MBB3701739.1"/>
    <property type="molecule type" value="Genomic_DNA"/>
</dbReference>
<gene>
    <name evidence="4" type="primary">cysQ</name>
    <name evidence="6" type="ORF">FHS60_000181</name>
</gene>
<comment type="similarity">
    <text evidence="4">Belongs to the inositol monophosphatase superfamily. CysQ family.</text>
</comment>
<reference evidence="6 7" key="1">
    <citation type="submission" date="2020-08" db="EMBL/GenBank/DDBJ databases">
        <title>Genomic Encyclopedia of Type Strains, Phase IV (KMG-IV): sequencing the most valuable type-strain genomes for metagenomic binning, comparative biology and taxonomic classification.</title>
        <authorList>
            <person name="Goeker M."/>
        </authorList>
    </citation>
    <scope>NUCLEOTIDE SEQUENCE [LARGE SCALE GENOMIC DNA]</scope>
    <source>
        <strain evidence="6 7">DSM 22548</strain>
    </source>
</reference>
<dbReference type="InterPro" id="IPR020583">
    <property type="entry name" value="Inositol_monoP_metal-BS"/>
</dbReference>
<accession>A0A7W5YD09</accession>
<dbReference type="SUPFAM" id="SSF56655">
    <property type="entry name" value="Carbohydrate phosphatase"/>
    <property type="match status" value="1"/>
</dbReference>
<name>A0A7W5YD09_9BACT</name>
<evidence type="ECO:0000256" key="3">
    <source>
        <dbReference type="ARBA" id="ARBA00022842"/>
    </source>
</evidence>
<sequence length="269" mass="29719">MYNPTEFLRAAIPAAVEAGKAIMEIYARPTEDWEVERKNDNSPLTLADRKANAVIVEHLRPTGLPILSEEGAHAPYDSRKDWTELFVVDPLDGTKEFIKRNGEFTVNIAYVVEGKPVGGVIYVPTTHTLYFGMKGFGAFKVGDITVAKNDEVQLIRSAVHLPMETQRHNFVVVASRSHLSAETQAFIDALRKEHDEVKILSAGSSLKLCRVAEGSADIYPRLAPTMEWDTAAGDAIVRAAGMRVYDAASGEPLVYNKEDLHNPHFIVSK</sequence>
<comment type="cofactor">
    <cofactor evidence="4 5">
        <name>Mg(2+)</name>
        <dbReference type="ChEBI" id="CHEBI:18420"/>
    </cofactor>
</comment>
<feature type="binding site" evidence="5">
    <location>
        <position position="92"/>
    </location>
    <ligand>
        <name>Mg(2+)</name>
        <dbReference type="ChEBI" id="CHEBI:18420"/>
        <label>1</label>
        <note>catalytic</note>
    </ligand>
</feature>
<dbReference type="Proteomes" id="UP000541425">
    <property type="component" value="Unassembled WGS sequence"/>
</dbReference>
<keyword evidence="4" id="KW-1003">Cell membrane</keyword>
<evidence type="ECO:0000256" key="2">
    <source>
        <dbReference type="ARBA" id="ARBA00022723"/>
    </source>
</evidence>
<feature type="binding site" evidence="5">
    <location>
        <position position="91"/>
    </location>
    <ligand>
        <name>Mg(2+)</name>
        <dbReference type="ChEBI" id="CHEBI:18420"/>
        <label>1</label>
        <note>catalytic</note>
    </ligand>
</feature>
<organism evidence="6 7">
    <name type="scientific">Alloprevotella rava</name>
    <dbReference type="NCBI Taxonomy" id="671218"/>
    <lineage>
        <taxon>Bacteria</taxon>
        <taxon>Pseudomonadati</taxon>
        <taxon>Bacteroidota</taxon>
        <taxon>Bacteroidia</taxon>
        <taxon>Bacteroidales</taxon>
        <taxon>Prevotellaceae</taxon>
        <taxon>Alloprevotella</taxon>
    </lineage>
</organism>
<comment type="caution">
    <text evidence="6">The sequence shown here is derived from an EMBL/GenBank/DDBJ whole genome shotgun (WGS) entry which is preliminary data.</text>
</comment>
<evidence type="ECO:0000256" key="4">
    <source>
        <dbReference type="HAMAP-Rule" id="MF_02095"/>
    </source>
</evidence>
<feature type="binding site" evidence="5">
    <location>
        <position position="229"/>
    </location>
    <ligand>
        <name>Mg(2+)</name>
        <dbReference type="ChEBI" id="CHEBI:18420"/>
        <label>1</label>
        <note>catalytic</note>
    </ligand>
</feature>
<dbReference type="GO" id="GO:0000103">
    <property type="term" value="P:sulfate assimilation"/>
    <property type="evidence" value="ECO:0007669"/>
    <property type="project" value="TreeGrafter"/>
</dbReference>
<feature type="binding site" evidence="4">
    <location>
        <position position="91"/>
    </location>
    <ligand>
        <name>Mg(2+)</name>
        <dbReference type="ChEBI" id="CHEBI:18420"/>
        <label>1</label>
    </ligand>
</feature>
<evidence type="ECO:0000313" key="7">
    <source>
        <dbReference type="Proteomes" id="UP000541425"/>
    </source>
</evidence>
<feature type="binding site" evidence="5">
    <location>
        <position position="69"/>
    </location>
    <ligand>
        <name>Mg(2+)</name>
        <dbReference type="ChEBI" id="CHEBI:18420"/>
        <label>1</label>
        <note>catalytic</note>
    </ligand>
</feature>
<feature type="binding site" evidence="4">
    <location>
        <position position="69"/>
    </location>
    <ligand>
        <name>substrate</name>
    </ligand>
</feature>
<dbReference type="PROSITE" id="PS00629">
    <property type="entry name" value="IMP_1"/>
    <property type="match status" value="1"/>
</dbReference>
<dbReference type="EC" id="3.1.3.7" evidence="4"/>